<name>A0A2N5XZG7_9GAMM</name>
<feature type="domain" description="DUF1540" evidence="1">
    <location>
        <begin position="11"/>
        <end position="41"/>
    </location>
</feature>
<evidence type="ECO:0000313" key="3">
    <source>
        <dbReference type="Proteomes" id="UP000234845"/>
    </source>
</evidence>
<dbReference type="OrthoDB" id="3213529at2"/>
<dbReference type="Pfam" id="PF07561">
    <property type="entry name" value="DUF1540"/>
    <property type="match status" value="2"/>
</dbReference>
<dbReference type="EMBL" id="PKLZ01000013">
    <property type="protein sequence ID" value="PLW81489.1"/>
    <property type="molecule type" value="Genomic_DNA"/>
</dbReference>
<accession>A0A2N5XZG7</accession>
<protein>
    <submittedName>
        <fullName evidence="2">DUF1540 domain-containing protein</fullName>
    </submittedName>
</protein>
<organism evidence="2 3">
    <name type="scientific">Kineobactrum sediminis</name>
    <dbReference type="NCBI Taxonomy" id="1905677"/>
    <lineage>
        <taxon>Bacteria</taxon>
        <taxon>Pseudomonadati</taxon>
        <taxon>Pseudomonadota</taxon>
        <taxon>Gammaproteobacteria</taxon>
        <taxon>Cellvibrionales</taxon>
        <taxon>Halieaceae</taxon>
        <taxon>Kineobactrum</taxon>
    </lineage>
</organism>
<comment type="caution">
    <text evidence="2">The sequence shown here is derived from an EMBL/GenBank/DDBJ whole genome shotgun (WGS) entry which is preliminary data.</text>
</comment>
<reference evidence="3" key="1">
    <citation type="submission" date="2017-11" db="EMBL/GenBank/DDBJ databases">
        <title>The draft genome sequence of Chromatocurvus sp. F02.</title>
        <authorList>
            <person name="Du Z.-J."/>
            <person name="Chang Y.-Q."/>
        </authorList>
    </citation>
    <scope>NUCLEOTIDE SEQUENCE [LARGE SCALE GENOMIC DNA]</scope>
    <source>
        <strain evidence="3">F02</strain>
    </source>
</reference>
<feature type="domain" description="DUF1540" evidence="1">
    <location>
        <begin position="60"/>
        <end position="89"/>
    </location>
</feature>
<dbReference type="AlphaFoldDB" id="A0A2N5XZG7"/>
<evidence type="ECO:0000259" key="1">
    <source>
        <dbReference type="Pfam" id="PF07561"/>
    </source>
</evidence>
<keyword evidence="3" id="KW-1185">Reference proteome</keyword>
<gene>
    <name evidence="2" type="ORF">CWI75_15595</name>
</gene>
<dbReference type="Proteomes" id="UP000234845">
    <property type="component" value="Unassembled WGS sequence"/>
</dbReference>
<proteinExistence type="predicted"/>
<sequence>MAVEMPRVKGCQVSECVYNLESACNARAITVGDGATPNCDTFYVASRHARNRNTAGVGACKVTGCRFNDDYECQADEISVGSVESSAMCRTYQSS</sequence>
<evidence type="ECO:0000313" key="2">
    <source>
        <dbReference type="EMBL" id="PLW81489.1"/>
    </source>
</evidence>
<dbReference type="InterPro" id="IPR011437">
    <property type="entry name" value="DUF1540"/>
</dbReference>